<feature type="domain" description="Myb-like" evidence="6">
    <location>
        <begin position="104"/>
        <end position="150"/>
    </location>
</feature>
<feature type="domain" description="Myb-like" evidence="6">
    <location>
        <begin position="160"/>
        <end position="202"/>
    </location>
</feature>
<dbReference type="PANTHER" id="PTHR45614">
    <property type="entry name" value="MYB PROTEIN-RELATED"/>
    <property type="match status" value="1"/>
</dbReference>
<evidence type="ECO:0000256" key="2">
    <source>
        <dbReference type="ARBA" id="ARBA00022737"/>
    </source>
</evidence>
<keyword evidence="4" id="KW-0539">Nucleus</keyword>
<feature type="domain" description="HTH myb-type" evidence="7">
    <location>
        <begin position="104"/>
        <end position="154"/>
    </location>
</feature>
<accession>A0AAD4PBI0</accession>
<evidence type="ECO:0000256" key="5">
    <source>
        <dbReference type="SAM" id="MobiDB-lite"/>
    </source>
</evidence>
<dbReference type="PANTHER" id="PTHR45614:SF218">
    <property type="entry name" value="TRANSCRIPTION FACTOR MYB119-RELATED"/>
    <property type="match status" value="1"/>
</dbReference>
<dbReference type="GO" id="GO:0000981">
    <property type="term" value="F:DNA-binding transcription factor activity, RNA polymerase II-specific"/>
    <property type="evidence" value="ECO:0007669"/>
    <property type="project" value="TreeGrafter"/>
</dbReference>
<sequence>MEGEKINSFYATILESSSNLWLQPPPSLTSLVAQHCNINISPYQNLGTITNQNRNPPAPLSHPNGHVESSENIQEVKKNLNSNSDEDSGRGRKKAKPKVTTWYKGPWTSREDRKLILLVEHFGIRKWSSVAMFMPGRIGKQCRERWHNNLRPTIQKNVVWSDEEERMIIKGHMRFGNRWSAIARLIPGRSENAVKNHWNSLKRKQLSKKQINRSANLRGLYQSNLLETYIKKLFFNAAATTPPPPNPTTLSPPPFMTIAPPLSVDDYEVEGFEINANVMQNLCSTHDDNGNAVTGIDLPPPTPDAENGVSTLYFAAETVVEEMSFMRTMFGNKH</sequence>
<dbReference type="InterPro" id="IPR001005">
    <property type="entry name" value="SANT/Myb"/>
</dbReference>
<dbReference type="CDD" id="cd00167">
    <property type="entry name" value="SANT"/>
    <property type="match status" value="2"/>
</dbReference>
<dbReference type="SUPFAM" id="SSF46689">
    <property type="entry name" value="Homeodomain-like"/>
    <property type="match status" value="1"/>
</dbReference>
<dbReference type="Gene3D" id="1.10.10.60">
    <property type="entry name" value="Homeodomain-like"/>
    <property type="match status" value="2"/>
</dbReference>
<dbReference type="Proteomes" id="UP001190926">
    <property type="component" value="Unassembled WGS sequence"/>
</dbReference>
<keyword evidence="3" id="KW-0238">DNA-binding</keyword>
<evidence type="ECO:0000313" key="8">
    <source>
        <dbReference type="EMBL" id="KAH6832737.1"/>
    </source>
</evidence>
<comment type="caution">
    <text evidence="8">The sequence shown here is derived from an EMBL/GenBank/DDBJ whole genome shotgun (WGS) entry which is preliminary data.</text>
</comment>
<dbReference type="FunFam" id="1.10.10.60:FF:000010">
    <property type="entry name" value="Transcriptional activator Myb isoform A"/>
    <property type="match status" value="1"/>
</dbReference>
<evidence type="ECO:0000259" key="7">
    <source>
        <dbReference type="PROSITE" id="PS51294"/>
    </source>
</evidence>
<evidence type="ECO:0000256" key="3">
    <source>
        <dbReference type="ARBA" id="ARBA00023125"/>
    </source>
</evidence>
<evidence type="ECO:0000256" key="4">
    <source>
        <dbReference type="ARBA" id="ARBA00023242"/>
    </source>
</evidence>
<dbReference type="PROSITE" id="PS51294">
    <property type="entry name" value="HTH_MYB"/>
    <property type="match status" value="2"/>
</dbReference>
<reference evidence="8 9" key="1">
    <citation type="journal article" date="2021" name="Nat. Commun.">
        <title>Incipient diploidization of the medicinal plant Perilla within 10,000 years.</title>
        <authorList>
            <person name="Zhang Y."/>
            <person name="Shen Q."/>
            <person name="Leng L."/>
            <person name="Zhang D."/>
            <person name="Chen S."/>
            <person name="Shi Y."/>
            <person name="Ning Z."/>
            <person name="Chen S."/>
        </authorList>
    </citation>
    <scope>NUCLEOTIDE SEQUENCE [LARGE SCALE GENOMIC DNA]</scope>
    <source>
        <strain evidence="9">cv. PC099</strain>
    </source>
</reference>
<feature type="domain" description="HTH myb-type" evidence="7">
    <location>
        <begin position="160"/>
        <end position="206"/>
    </location>
</feature>
<dbReference type="InterPro" id="IPR009057">
    <property type="entry name" value="Homeodomain-like_sf"/>
</dbReference>
<dbReference type="InterPro" id="IPR017930">
    <property type="entry name" value="Myb_dom"/>
</dbReference>
<dbReference type="InterPro" id="IPR050560">
    <property type="entry name" value="MYB_TF"/>
</dbReference>
<gene>
    <name evidence="8" type="ORF">C2S53_006341</name>
</gene>
<dbReference type="GO" id="GO:0000978">
    <property type="term" value="F:RNA polymerase II cis-regulatory region sequence-specific DNA binding"/>
    <property type="evidence" value="ECO:0007669"/>
    <property type="project" value="TreeGrafter"/>
</dbReference>
<dbReference type="PROSITE" id="PS50090">
    <property type="entry name" value="MYB_LIKE"/>
    <property type="match status" value="2"/>
</dbReference>
<keyword evidence="9" id="KW-1185">Reference proteome</keyword>
<protein>
    <submittedName>
        <fullName evidence="8">Myb domain protein 98</fullName>
    </submittedName>
</protein>
<comment type="subcellular location">
    <subcellularLocation>
        <location evidence="1">Nucleus</location>
    </subcellularLocation>
</comment>
<proteinExistence type="predicted"/>
<evidence type="ECO:0000259" key="6">
    <source>
        <dbReference type="PROSITE" id="PS50090"/>
    </source>
</evidence>
<evidence type="ECO:0000256" key="1">
    <source>
        <dbReference type="ARBA" id="ARBA00004123"/>
    </source>
</evidence>
<dbReference type="Pfam" id="PF00249">
    <property type="entry name" value="Myb_DNA-binding"/>
    <property type="match status" value="2"/>
</dbReference>
<name>A0AAD4PBI0_PERFH</name>
<evidence type="ECO:0000313" key="9">
    <source>
        <dbReference type="Proteomes" id="UP001190926"/>
    </source>
</evidence>
<feature type="region of interest" description="Disordered" evidence="5">
    <location>
        <begin position="47"/>
        <end position="74"/>
    </location>
</feature>
<dbReference type="GO" id="GO:0005634">
    <property type="term" value="C:nucleus"/>
    <property type="evidence" value="ECO:0007669"/>
    <property type="project" value="UniProtKB-SubCell"/>
</dbReference>
<organism evidence="8 9">
    <name type="scientific">Perilla frutescens var. hirtella</name>
    <name type="common">Perilla citriodora</name>
    <name type="synonym">Perilla setoyensis</name>
    <dbReference type="NCBI Taxonomy" id="608512"/>
    <lineage>
        <taxon>Eukaryota</taxon>
        <taxon>Viridiplantae</taxon>
        <taxon>Streptophyta</taxon>
        <taxon>Embryophyta</taxon>
        <taxon>Tracheophyta</taxon>
        <taxon>Spermatophyta</taxon>
        <taxon>Magnoliopsida</taxon>
        <taxon>eudicotyledons</taxon>
        <taxon>Gunneridae</taxon>
        <taxon>Pentapetalae</taxon>
        <taxon>asterids</taxon>
        <taxon>lamiids</taxon>
        <taxon>Lamiales</taxon>
        <taxon>Lamiaceae</taxon>
        <taxon>Nepetoideae</taxon>
        <taxon>Elsholtzieae</taxon>
        <taxon>Perilla</taxon>
    </lineage>
</organism>
<keyword evidence="2" id="KW-0677">Repeat</keyword>
<dbReference type="AlphaFoldDB" id="A0AAD4PBI0"/>
<dbReference type="SMART" id="SM00717">
    <property type="entry name" value="SANT"/>
    <property type="match status" value="2"/>
</dbReference>
<dbReference type="EMBL" id="SDAM02000064">
    <property type="protein sequence ID" value="KAH6832737.1"/>
    <property type="molecule type" value="Genomic_DNA"/>
</dbReference>